<dbReference type="SUPFAM" id="SSF53383">
    <property type="entry name" value="PLP-dependent transferases"/>
    <property type="match status" value="1"/>
</dbReference>
<protein>
    <submittedName>
        <fullName evidence="7">Pyridoxamine--pyruvate transaminase</fullName>
        <ecNumber evidence="7">2.6.1.30</ecNumber>
    </submittedName>
</protein>
<reference evidence="7 8" key="1">
    <citation type="submission" date="2023-07" db="EMBL/GenBank/DDBJ databases">
        <title>Genomic Encyclopedia of Type Strains, Phase IV (KMG-IV): sequencing the most valuable type-strain genomes for metagenomic binning, comparative biology and taxonomic classification.</title>
        <authorList>
            <person name="Goeker M."/>
        </authorList>
    </citation>
    <scope>NUCLEOTIDE SEQUENCE [LARGE SCALE GENOMIC DNA]</scope>
    <source>
        <strain evidence="7 8">DSM 19619</strain>
    </source>
</reference>
<dbReference type="EMBL" id="JAUSVX010000010">
    <property type="protein sequence ID" value="MDQ0471747.1"/>
    <property type="molecule type" value="Genomic_DNA"/>
</dbReference>
<evidence type="ECO:0000256" key="3">
    <source>
        <dbReference type="ARBA" id="ARBA00022576"/>
    </source>
</evidence>
<keyword evidence="4 7" id="KW-0808">Transferase</keyword>
<evidence type="ECO:0000259" key="6">
    <source>
        <dbReference type="Pfam" id="PF00266"/>
    </source>
</evidence>
<evidence type="ECO:0000256" key="2">
    <source>
        <dbReference type="ARBA" id="ARBA00009236"/>
    </source>
</evidence>
<keyword evidence="3 7" id="KW-0032">Aminotransferase</keyword>
<organism evidence="7 8">
    <name type="scientific">Labrys wisconsinensis</name>
    <dbReference type="NCBI Taxonomy" id="425677"/>
    <lineage>
        <taxon>Bacteria</taxon>
        <taxon>Pseudomonadati</taxon>
        <taxon>Pseudomonadota</taxon>
        <taxon>Alphaproteobacteria</taxon>
        <taxon>Hyphomicrobiales</taxon>
        <taxon>Xanthobacteraceae</taxon>
        <taxon>Labrys</taxon>
    </lineage>
</organism>
<evidence type="ECO:0000256" key="5">
    <source>
        <dbReference type="ARBA" id="ARBA00022898"/>
    </source>
</evidence>
<name>A0ABU0JBU0_9HYPH</name>
<sequence length="408" mass="42513">MPLPPPLMLTTGPVTAYPEVLAAMARPVVYDTDPAFQGFYEGVVEKARAALRLSNPPVILQGEAILGIEAAAAGLIRRDDVVLNLVSGVYGKGFGGWASRHGREVIELAVPYDAAIDPAAVAEALRRRPDIAVVSVCHLDTPSGTINPLAEIGAVVARHGGYMIVDAVSSFGGMDVHPEEVDADIFCASPSKCLGGTPGLTLLGVSERAWARIADNPDAPRASFLSLLDWRHAWRRDRPFPVTPSIPEIYGLDAALERYAAEGPEAVWARHALTARAARAGVRALGLELWPRSEAIAAPTATVFKLPAGISDEALRDRMRDRFGVLVSLGRRETAGKVLRLGHMGPAAQPVFAVTAIAALGAALRSLGLPAAAEAGVAAALAVIAGPASPTDDIPSSKASLGGNAALL</sequence>
<comment type="caution">
    <text evidence="7">The sequence shown here is derived from an EMBL/GenBank/DDBJ whole genome shotgun (WGS) entry which is preliminary data.</text>
</comment>
<gene>
    <name evidence="7" type="ORF">QO011_004774</name>
</gene>
<proteinExistence type="inferred from homology"/>
<dbReference type="Gene3D" id="3.90.1150.10">
    <property type="entry name" value="Aspartate Aminotransferase, domain 1"/>
    <property type="match status" value="1"/>
</dbReference>
<dbReference type="InterPro" id="IPR015422">
    <property type="entry name" value="PyrdxlP-dep_Trfase_small"/>
</dbReference>
<feature type="domain" description="Aminotransferase class V" evidence="6">
    <location>
        <begin position="99"/>
        <end position="331"/>
    </location>
</feature>
<evidence type="ECO:0000313" key="7">
    <source>
        <dbReference type="EMBL" id="MDQ0471747.1"/>
    </source>
</evidence>
<dbReference type="InterPro" id="IPR024169">
    <property type="entry name" value="SP_NH2Trfase/AEP_transaminase"/>
</dbReference>
<dbReference type="GO" id="GO:0047300">
    <property type="term" value="F:pyridoxamine-pyruvate transaminase activity"/>
    <property type="evidence" value="ECO:0007669"/>
    <property type="project" value="UniProtKB-EC"/>
</dbReference>
<dbReference type="EC" id="2.6.1.30" evidence="7"/>
<dbReference type="Pfam" id="PF00266">
    <property type="entry name" value="Aminotran_5"/>
    <property type="match status" value="1"/>
</dbReference>
<dbReference type="PANTHER" id="PTHR21152:SF24">
    <property type="entry name" value="ALANINE--GLYOXYLATE AMINOTRANSFERASE 1"/>
    <property type="match status" value="1"/>
</dbReference>
<evidence type="ECO:0000256" key="4">
    <source>
        <dbReference type="ARBA" id="ARBA00022679"/>
    </source>
</evidence>
<dbReference type="RefSeq" id="WP_307277437.1">
    <property type="nucleotide sequence ID" value="NZ_JAUSVX010000010.1"/>
</dbReference>
<keyword evidence="8" id="KW-1185">Reference proteome</keyword>
<dbReference type="InterPro" id="IPR000192">
    <property type="entry name" value="Aminotrans_V_dom"/>
</dbReference>
<dbReference type="InterPro" id="IPR015424">
    <property type="entry name" value="PyrdxlP-dep_Trfase"/>
</dbReference>
<dbReference type="PIRSF" id="PIRSF000524">
    <property type="entry name" value="SPT"/>
    <property type="match status" value="1"/>
</dbReference>
<dbReference type="Gene3D" id="3.40.640.10">
    <property type="entry name" value="Type I PLP-dependent aspartate aminotransferase-like (Major domain)"/>
    <property type="match status" value="1"/>
</dbReference>
<keyword evidence="5" id="KW-0663">Pyridoxal phosphate</keyword>
<dbReference type="PANTHER" id="PTHR21152">
    <property type="entry name" value="AMINOTRANSFERASE CLASS V"/>
    <property type="match status" value="1"/>
</dbReference>
<comment type="cofactor">
    <cofactor evidence="1">
        <name>pyridoxal 5'-phosphate</name>
        <dbReference type="ChEBI" id="CHEBI:597326"/>
    </cofactor>
</comment>
<dbReference type="NCBIfam" id="NF046070">
    <property type="entry name" value="PyrdoxPyrvTramin"/>
    <property type="match status" value="1"/>
</dbReference>
<evidence type="ECO:0000256" key="1">
    <source>
        <dbReference type="ARBA" id="ARBA00001933"/>
    </source>
</evidence>
<dbReference type="Proteomes" id="UP001242480">
    <property type="component" value="Unassembled WGS sequence"/>
</dbReference>
<dbReference type="InterPro" id="IPR015421">
    <property type="entry name" value="PyrdxlP-dep_Trfase_major"/>
</dbReference>
<comment type="similarity">
    <text evidence="2">Belongs to the class-V pyridoxal-phosphate-dependent aminotransferase family.</text>
</comment>
<accession>A0ABU0JBU0</accession>
<evidence type="ECO:0000313" key="8">
    <source>
        <dbReference type="Proteomes" id="UP001242480"/>
    </source>
</evidence>